<reference evidence="2" key="1">
    <citation type="submission" date="2011-11" db="EMBL/GenBank/DDBJ databases">
        <title>Improved High-Quality Draft sequence of Desulfovibrio sp. U5L.</title>
        <authorList>
            <consortium name="US DOE Joint Genome Institute"/>
            <person name="Lucas S."/>
            <person name="Han J."/>
            <person name="Lapidus A."/>
            <person name="Cheng J.-F."/>
            <person name="Goodwin L."/>
            <person name="Pitluck S."/>
            <person name="Peters L."/>
            <person name="Ovchinnikova G."/>
            <person name="Held B."/>
            <person name="Detter J.C."/>
            <person name="Han C."/>
            <person name="Tapia R."/>
            <person name="Land M."/>
            <person name="Hauser L."/>
            <person name="Kyrpides N."/>
            <person name="Ivanova N."/>
            <person name="Pagani I."/>
            <person name="Gabster J."/>
            <person name="Walker C."/>
            <person name="Stolyar S."/>
            <person name="Stahl D."/>
            <person name="Arkin A."/>
            <person name="Dehal P."/>
            <person name="Hazen T."/>
            <person name="Woyke T."/>
        </authorList>
    </citation>
    <scope>NUCLEOTIDE SEQUENCE [LARGE SCALE GENOMIC DNA]</scope>
    <source>
        <strain evidence="2">U5L</strain>
    </source>
</reference>
<dbReference type="STRING" id="596152.DesU5LDRAFT_3173"/>
<proteinExistence type="predicted"/>
<dbReference type="eggNOG" id="ENOG5032RQK">
    <property type="taxonomic scope" value="Bacteria"/>
</dbReference>
<dbReference type="InterPro" id="IPR025529">
    <property type="entry name" value="DUF4416"/>
</dbReference>
<protein>
    <recommendedName>
        <fullName evidence="3">GTP-binding protein</fullName>
    </recommendedName>
</protein>
<feature type="region of interest" description="Disordered" evidence="1">
    <location>
        <begin position="176"/>
        <end position="195"/>
    </location>
</feature>
<dbReference type="AlphaFoldDB" id="I2Q4V1"/>
<feature type="compositionally biased region" description="Basic and acidic residues" evidence="1">
    <location>
        <begin position="186"/>
        <end position="195"/>
    </location>
</feature>
<organism evidence="2">
    <name type="scientific">Desulfovibrio sp. U5L</name>
    <dbReference type="NCBI Taxonomy" id="596152"/>
    <lineage>
        <taxon>Bacteria</taxon>
        <taxon>Pseudomonadati</taxon>
        <taxon>Thermodesulfobacteriota</taxon>
        <taxon>Desulfovibrionia</taxon>
        <taxon>Desulfovibrionales</taxon>
        <taxon>Desulfovibrionaceae</taxon>
        <taxon>Desulfovibrio</taxon>
    </lineage>
</organism>
<sequence length="195" mass="21957">MSHPHEPLTAKLVCSVLAAGLAEVWPDVIAGLEARFGPVEIAYPAVPFIHTAYYEKELGRPLFRRVLAFSRLLSQDRLRSAKLSTNSLEEALTRPDGSRRVNLDPGLLTQERFVLATGKNFTHRIYLGDGIFGDLTLVFQAGSWQTLPWTFPDYAAADMTAMLTDIRRRYRRDLRERAAPPSPKTVHKEQPCPRA</sequence>
<accession>I2Q4V1</accession>
<dbReference type="HOGENOM" id="CLU_114103_0_0_7"/>
<evidence type="ECO:0000313" key="2">
    <source>
        <dbReference type="EMBL" id="EIG54807.1"/>
    </source>
</evidence>
<dbReference type="EMBL" id="JH600068">
    <property type="protein sequence ID" value="EIG54807.1"/>
    <property type="molecule type" value="Genomic_DNA"/>
</dbReference>
<dbReference type="Pfam" id="PF14385">
    <property type="entry name" value="DUF4416"/>
    <property type="match status" value="1"/>
</dbReference>
<name>I2Q4V1_9BACT</name>
<gene>
    <name evidence="2" type="ORF">DesU5LDRAFT_3173</name>
</gene>
<evidence type="ECO:0000256" key="1">
    <source>
        <dbReference type="SAM" id="MobiDB-lite"/>
    </source>
</evidence>
<evidence type="ECO:0008006" key="3">
    <source>
        <dbReference type="Google" id="ProtNLM"/>
    </source>
</evidence>
<dbReference type="OrthoDB" id="9788989at2"/>